<name>A0ABS0GXF5_9ACTN</name>
<feature type="transmembrane region" description="Helical" evidence="7">
    <location>
        <begin position="37"/>
        <end position="59"/>
    </location>
</feature>
<dbReference type="InterPro" id="IPR050833">
    <property type="entry name" value="Poly_Biosynth_Transport"/>
</dbReference>
<feature type="transmembrane region" description="Helical" evidence="7">
    <location>
        <begin position="192"/>
        <end position="211"/>
    </location>
</feature>
<sequence>MGSLGHDVVERDESAVGRPGEDTAAVGGVGRDRSRRLVSGIATAAVSRGTGVVVPLVLIPVTLSYLGADRYGLWMAVTALTGMAAFADLGLGNGLMTKLAPCYSSGDAAKARGYVSSAYLVLTVISVGTCTLLWLLSGVIPWSSLLNVSGTATPADARAVTLVCLTAFVLNIPLSLVIRVQYAYQQVGRSNIWQAAGSLSSLPLTLGAVQASLPPVAVIAASVSGPVLVNLVNTGWTYARQMPEIGPRIGAVDRRLARELLGLSGLFFVLTIVWSLGMNADSLVVAHALGLEAVTAYAVPARLFTLLGFLVVLVNLPLWSANGDALAQGHLDWVRRITRWMTLISALTLLLPAAVLLIAGDRLLAAWLPVPLGGDRWLLGGLALWMVVLAATSPIAMVQNAAGVVRPQLLGVSLYLVLSVLGKWYGATRYGIAAVPYASVVGYTLTVLPFTWYGYRRVLRTHAAKALQGDVDSEGDSHSRVRERLPG</sequence>
<feature type="transmembrane region" description="Helical" evidence="7">
    <location>
        <begin position="340"/>
        <end position="358"/>
    </location>
</feature>
<organism evidence="8 9">
    <name type="scientific">Plantactinospora alkalitolerans</name>
    <dbReference type="NCBI Taxonomy" id="2789879"/>
    <lineage>
        <taxon>Bacteria</taxon>
        <taxon>Bacillati</taxon>
        <taxon>Actinomycetota</taxon>
        <taxon>Actinomycetes</taxon>
        <taxon>Micromonosporales</taxon>
        <taxon>Micromonosporaceae</taxon>
        <taxon>Plantactinospora</taxon>
    </lineage>
</organism>
<evidence type="ECO:0000256" key="6">
    <source>
        <dbReference type="SAM" id="MobiDB-lite"/>
    </source>
</evidence>
<protein>
    <submittedName>
        <fullName evidence="8">Oligosaccharide flippase family protein</fullName>
    </submittedName>
</protein>
<comment type="subcellular location">
    <subcellularLocation>
        <location evidence="1">Cell membrane</location>
        <topology evidence="1">Multi-pass membrane protein</topology>
    </subcellularLocation>
</comment>
<dbReference type="InterPro" id="IPR002797">
    <property type="entry name" value="Polysacc_synth"/>
</dbReference>
<proteinExistence type="predicted"/>
<feature type="transmembrane region" description="Helical" evidence="7">
    <location>
        <begin position="378"/>
        <end position="397"/>
    </location>
</feature>
<feature type="transmembrane region" description="Helical" evidence="7">
    <location>
        <begin position="160"/>
        <end position="180"/>
    </location>
</feature>
<keyword evidence="2" id="KW-1003">Cell membrane</keyword>
<evidence type="ECO:0000256" key="1">
    <source>
        <dbReference type="ARBA" id="ARBA00004651"/>
    </source>
</evidence>
<dbReference type="EMBL" id="JADPUN010000173">
    <property type="protein sequence ID" value="MBF9130885.1"/>
    <property type="molecule type" value="Genomic_DNA"/>
</dbReference>
<evidence type="ECO:0000256" key="2">
    <source>
        <dbReference type="ARBA" id="ARBA00022475"/>
    </source>
</evidence>
<evidence type="ECO:0000256" key="4">
    <source>
        <dbReference type="ARBA" id="ARBA00022989"/>
    </source>
</evidence>
<dbReference type="RefSeq" id="WP_196202450.1">
    <property type="nucleotide sequence ID" value="NZ_JADPUN010000173.1"/>
</dbReference>
<keyword evidence="3 7" id="KW-0812">Transmembrane</keyword>
<feature type="transmembrane region" description="Helical" evidence="7">
    <location>
        <begin position="297"/>
        <end position="319"/>
    </location>
</feature>
<dbReference type="Pfam" id="PF01943">
    <property type="entry name" value="Polysacc_synt"/>
    <property type="match status" value="1"/>
</dbReference>
<keyword evidence="9" id="KW-1185">Reference proteome</keyword>
<feature type="compositionally biased region" description="Basic and acidic residues" evidence="6">
    <location>
        <begin position="7"/>
        <end position="21"/>
    </location>
</feature>
<feature type="transmembrane region" description="Helical" evidence="7">
    <location>
        <begin position="432"/>
        <end position="455"/>
    </location>
</feature>
<keyword evidence="4 7" id="KW-1133">Transmembrane helix</keyword>
<keyword evidence="5 7" id="KW-0472">Membrane</keyword>
<feature type="region of interest" description="Disordered" evidence="6">
    <location>
        <begin position="1"/>
        <end position="27"/>
    </location>
</feature>
<dbReference type="Proteomes" id="UP000638560">
    <property type="component" value="Unassembled WGS sequence"/>
</dbReference>
<feature type="transmembrane region" description="Helical" evidence="7">
    <location>
        <begin position="119"/>
        <end position="140"/>
    </location>
</feature>
<feature type="transmembrane region" description="Helical" evidence="7">
    <location>
        <begin position="217"/>
        <end position="239"/>
    </location>
</feature>
<evidence type="ECO:0000313" key="9">
    <source>
        <dbReference type="Proteomes" id="UP000638560"/>
    </source>
</evidence>
<accession>A0ABS0GXF5</accession>
<dbReference type="PANTHER" id="PTHR30250">
    <property type="entry name" value="PST FAMILY PREDICTED COLANIC ACID TRANSPORTER"/>
    <property type="match status" value="1"/>
</dbReference>
<comment type="caution">
    <text evidence="8">The sequence shown here is derived from an EMBL/GenBank/DDBJ whole genome shotgun (WGS) entry which is preliminary data.</text>
</comment>
<reference evidence="8 9" key="1">
    <citation type="submission" date="2020-11" db="EMBL/GenBank/DDBJ databases">
        <title>A novel isolate from a Black sea contaminated sediment with potential to produce alkanes: Plantactinospora alkalitolerans sp. nov.</title>
        <authorList>
            <person name="Carro L."/>
            <person name="Veyisoglu A."/>
            <person name="Guven K."/>
            <person name="Schumann P."/>
            <person name="Klenk H.-P."/>
            <person name="Sahin N."/>
        </authorList>
    </citation>
    <scope>NUCLEOTIDE SEQUENCE [LARGE SCALE GENOMIC DNA]</scope>
    <source>
        <strain evidence="8 9">S1510</strain>
    </source>
</reference>
<evidence type="ECO:0000313" key="8">
    <source>
        <dbReference type="EMBL" id="MBF9130885.1"/>
    </source>
</evidence>
<feature type="transmembrane region" description="Helical" evidence="7">
    <location>
        <begin position="260"/>
        <end position="277"/>
    </location>
</feature>
<evidence type="ECO:0000256" key="5">
    <source>
        <dbReference type="ARBA" id="ARBA00023136"/>
    </source>
</evidence>
<evidence type="ECO:0000256" key="7">
    <source>
        <dbReference type="SAM" id="Phobius"/>
    </source>
</evidence>
<dbReference type="PANTHER" id="PTHR30250:SF26">
    <property type="entry name" value="PSMA PROTEIN"/>
    <property type="match status" value="1"/>
</dbReference>
<feature type="transmembrane region" description="Helical" evidence="7">
    <location>
        <begin position="71"/>
        <end position="91"/>
    </location>
</feature>
<gene>
    <name evidence="8" type="ORF">I0C86_18250</name>
</gene>
<evidence type="ECO:0000256" key="3">
    <source>
        <dbReference type="ARBA" id="ARBA00022692"/>
    </source>
</evidence>
<feature type="transmembrane region" description="Helical" evidence="7">
    <location>
        <begin position="409"/>
        <end position="426"/>
    </location>
</feature>